<organism evidence="3 4">
    <name type="scientific">Phyllachora maydis</name>
    <dbReference type="NCBI Taxonomy" id="1825666"/>
    <lineage>
        <taxon>Eukaryota</taxon>
        <taxon>Fungi</taxon>
        <taxon>Dikarya</taxon>
        <taxon>Ascomycota</taxon>
        <taxon>Pezizomycotina</taxon>
        <taxon>Sordariomycetes</taxon>
        <taxon>Sordariomycetidae</taxon>
        <taxon>Phyllachorales</taxon>
        <taxon>Phyllachoraceae</taxon>
        <taxon>Phyllachora</taxon>
    </lineage>
</organism>
<accession>A0AAD9I986</accession>
<evidence type="ECO:0000259" key="2">
    <source>
        <dbReference type="Pfam" id="PF22980"/>
    </source>
</evidence>
<dbReference type="EMBL" id="JAQQPM010000006">
    <property type="protein sequence ID" value="KAK2072905.1"/>
    <property type="molecule type" value="Genomic_DNA"/>
</dbReference>
<reference evidence="3" key="1">
    <citation type="journal article" date="2023" name="Mol. Plant Microbe Interact.">
        <title>Elucidating the Obligate Nature and Biological Capacity of an Invasive Fungal Corn Pathogen.</title>
        <authorList>
            <person name="MacCready J.S."/>
            <person name="Roggenkamp E.M."/>
            <person name="Gdanetz K."/>
            <person name="Chilvers M.I."/>
        </authorList>
    </citation>
    <scope>NUCLEOTIDE SEQUENCE</scope>
    <source>
        <strain evidence="3">PM02</strain>
    </source>
</reference>
<feature type="domain" description="Myb-like DNA-binding" evidence="2">
    <location>
        <begin position="9"/>
        <end position="55"/>
    </location>
</feature>
<dbReference type="Pfam" id="PF22980">
    <property type="entry name" value="Myb_DNA-bind_8"/>
    <property type="match status" value="1"/>
</dbReference>
<keyword evidence="4" id="KW-1185">Reference proteome</keyword>
<evidence type="ECO:0000313" key="4">
    <source>
        <dbReference type="Proteomes" id="UP001217918"/>
    </source>
</evidence>
<feature type="region of interest" description="Disordered" evidence="1">
    <location>
        <begin position="58"/>
        <end position="101"/>
    </location>
</feature>
<proteinExistence type="predicted"/>
<dbReference type="InterPro" id="IPR054505">
    <property type="entry name" value="Myb_DNA-bind_8"/>
</dbReference>
<evidence type="ECO:0000256" key="1">
    <source>
        <dbReference type="SAM" id="MobiDB-lite"/>
    </source>
</evidence>
<evidence type="ECO:0000313" key="3">
    <source>
        <dbReference type="EMBL" id="KAK2072905.1"/>
    </source>
</evidence>
<protein>
    <recommendedName>
        <fullName evidence="2">Myb-like DNA-binding domain-containing protein</fullName>
    </recommendedName>
</protein>
<gene>
    <name evidence="3" type="ORF">P8C59_007231</name>
</gene>
<sequence length="269" mass="29663">MSSTNDNAMTRFLFAILQQKSLKDIDWNKVAHDPILAQEMTNGHAARMRYSRFRASLLGLEPQRRRNRRTDDKSKVTKTSKSDKNITPKASTALDDSPTCRHVKEEADVDDDDDAGEQSVLLAAGLVSPHVKTERDGQAPCSYLLPSMPMPMPMPMPDASRQPSRMRLLTPCSESDMPGHHAAGPPSGELFPADGDAAFGVGCYDFDGYPVPFMLGGAAEHHAHQDGDGLTVAPARTIMAHDTGVVVKQDEWDAHRREMEHRDCEWATV</sequence>
<comment type="caution">
    <text evidence="3">The sequence shown here is derived from an EMBL/GenBank/DDBJ whole genome shotgun (WGS) entry which is preliminary data.</text>
</comment>
<feature type="compositionally biased region" description="Basic and acidic residues" evidence="1">
    <location>
        <begin position="69"/>
        <end position="86"/>
    </location>
</feature>
<name>A0AAD9I986_9PEZI</name>
<dbReference type="Proteomes" id="UP001217918">
    <property type="component" value="Unassembled WGS sequence"/>
</dbReference>
<dbReference type="AlphaFoldDB" id="A0AAD9I986"/>